<keyword evidence="2" id="KW-0813">Transport</keyword>
<dbReference type="SUPFAM" id="SSF56954">
    <property type="entry name" value="Outer membrane efflux proteins (OEP)"/>
    <property type="match status" value="1"/>
</dbReference>
<accession>A0ABU4APB6</accession>
<dbReference type="Pfam" id="PF02321">
    <property type="entry name" value="OEP"/>
    <property type="match status" value="2"/>
</dbReference>
<dbReference type="RefSeq" id="WP_206546951.1">
    <property type="nucleotide sequence ID" value="NZ_CP177239.1"/>
</dbReference>
<evidence type="ECO:0000313" key="5">
    <source>
        <dbReference type="Proteomes" id="UP001185659"/>
    </source>
</evidence>
<feature type="region of interest" description="Disordered" evidence="3">
    <location>
        <begin position="1"/>
        <end position="50"/>
    </location>
</feature>
<name>A0ABU4APB6_9HYPH</name>
<evidence type="ECO:0000256" key="1">
    <source>
        <dbReference type="ARBA" id="ARBA00007613"/>
    </source>
</evidence>
<keyword evidence="2" id="KW-0998">Cell outer membrane</keyword>
<evidence type="ECO:0000256" key="3">
    <source>
        <dbReference type="SAM" id="MobiDB-lite"/>
    </source>
</evidence>
<dbReference type="Gene3D" id="1.20.1600.10">
    <property type="entry name" value="Outer membrane efflux proteins (OEP)"/>
    <property type="match status" value="1"/>
</dbReference>
<keyword evidence="2" id="KW-0354">Hemolysis</keyword>
<dbReference type="PIRSF" id="PIRSF001892">
    <property type="entry name" value="CyaE"/>
    <property type="match status" value="1"/>
</dbReference>
<dbReference type="Proteomes" id="UP001185659">
    <property type="component" value="Unassembled WGS sequence"/>
</dbReference>
<keyword evidence="5" id="KW-1185">Reference proteome</keyword>
<sequence>MSELTSPAPDQAWNAEGKSGDYSVPANMEAASPISSADQRSPASSTPQIRRDHAYTLPELIDMGQRLNPATRVAWEQARQAATAVGMVEATFLPVITANIIAGQQEVTTPIPTLTGGTAYLDTTVSGAVPSVTLQWLIFDFGERQAWRDAAKQNAYAASVSFNGTHQALIYNITRAYYQYGAASRNLQIARQTLTNSRRLQDAANTRYKNGVGTTIETAQAKQIVAQSGFRLVQAEDTARDSYQDLLGAVGLSPHTNIKIASDAARRLPRPRALPTEELVRTALARRPDVLASYAAVKASEANARAADAAFMPKVYLGAMAAANNGRIQAGSLPGLGLQNTSTGIVVGASVPIYDGGLRANQRRQAQSVTRAAIATHEQVRTAAIREIVVASDTLRSALASHNAASELVNAAGVTYNASFEAFKNGLVPITDVTTAETGLLDARQAQADAHAASLIAASTLAFSLGNMTSKNAPSQAVR</sequence>
<proteinExistence type="inferred from homology"/>
<dbReference type="EMBL" id="JAWLIP010000008">
    <property type="protein sequence ID" value="MDV6228075.1"/>
    <property type="molecule type" value="Genomic_DNA"/>
</dbReference>
<evidence type="ECO:0000313" key="4">
    <source>
        <dbReference type="EMBL" id="MDV6228075.1"/>
    </source>
</evidence>
<dbReference type="PANTHER" id="PTHR30203:SF29">
    <property type="entry name" value="PROTEIN CYAE"/>
    <property type="match status" value="1"/>
</dbReference>
<comment type="function">
    <text evidence="2">CyaE is necessary for transport of calmodulin-sensitive adenylate cyclase-hemolysin (cyclolysin).</text>
</comment>
<feature type="compositionally biased region" description="Polar residues" evidence="3">
    <location>
        <begin position="33"/>
        <end position="48"/>
    </location>
</feature>
<dbReference type="InterPro" id="IPR003423">
    <property type="entry name" value="OMP_efflux"/>
</dbReference>
<comment type="subcellular location">
    <subcellularLocation>
        <location evidence="2">Cell outer membrane</location>
        <topology evidence="2">Peripheral membrane protein</topology>
    </subcellularLocation>
</comment>
<keyword evidence="2" id="KW-0472">Membrane</keyword>
<dbReference type="InterPro" id="IPR010131">
    <property type="entry name" value="MdtP/NodT-like"/>
</dbReference>
<dbReference type="InterPro" id="IPR028351">
    <property type="entry name" value="CyaE"/>
</dbReference>
<organism evidence="4 5">
    <name type="scientific">Nitratireductor aquimarinus</name>
    <dbReference type="NCBI Taxonomy" id="889300"/>
    <lineage>
        <taxon>Bacteria</taxon>
        <taxon>Pseudomonadati</taxon>
        <taxon>Pseudomonadota</taxon>
        <taxon>Alphaproteobacteria</taxon>
        <taxon>Hyphomicrobiales</taxon>
        <taxon>Phyllobacteriaceae</taxon>
        <taxon>Nitratireductor</taxon>
    </lineage>
</organism>
<comment type="similarity">
    <text evidence="1 2">Belongs to the outer membrane factor (OMF) (TC 1.B.17) family.</text>
</comment>
<gene>
    <name evidence="4" type="ORF">R2G56_17405</name>
</gene>
<reference evidence="4 5" key="1">
    <citation type="submission" date="2023-10" db="EMBL/GenBank/DDBJ databases">
        <authorList>
            <person name="Venkata Ramana C."/>
            <person name="Sasikala C."/>
            <person name="Dhurka M."/>
        </authorList>
    </citation>
    <scope>NUCLEOTIDE SEQUENCE [LARGE SCALE GENOMIC DNA]</scope>
    <source>
        <strain evidence="4 5">KCTC 32151</strain>
    </source>
</reference>
<comment type="caution">
    <text evidence="4">The sequence shown here is derived from an EMBL/GenBank/DDBJ whole genome shotgun (WGS) entry which is preliminary data.</text>
</comment>
<dbReference type="PANTHER" id="PTHR30203">
    <property type="entry name" value="OUTER MEMBRANE CATION EFFLUX PROTEIN"/>
    <property type="match status" value="1"/>
</dbReference>
<keyword evidence="2" id="KW-0204">Cytolysis</keyword>
<protein>
    <recommendedName>
        <fullName evidence="2">Protein CyaE</fullName>
    </recommendedName>
</protein>
<evidence type="ECO:0000256" key="2">
    <source>
        <dbReference type="PIRNR" id="PIRNR001892"/>
    </source>
</evidence>